<evidence type="ECO:0000256" key="1">
    <source>
        <dbReference type="SAM" id="Phobius"/>
    </source>
</evidence>
<comment type="caution">
    <text evidence="2">The sequence shown here is derived from an EMBL/GenBank/DDBJ whole genome shotgun (WGS) entry which is preliminary data.</text>
</comment>
<dbReference type="AlphaFoldDB" id="A0A149PN66"/>
<evidence type="ECO:0000313" key="2">
    <source>
        <dbReference type="EMBL" id="KXU86454.1"/>
    </source>
</evidence>
<gene>
    <name evidence="2" type="ORF">CI15_18595</name>
</gene>
<protein>
    <submittedName>
        <fullName evidence="2">Uncharacterized protein</fullName>
    </submittedName>
</protein>
<accession>A0A149PN66</accession>
<proteinExistence type="predicted"/>
<evidence type="ECO:0000313" key="3">
    <source>
        <dbReference type="Proteomes" id="UP000075613"/>
    </source>
</evidence>
<organism evidence="2 3">
    <name type="scientific">Paraburkholderia monticola</name>
    <dbReference type="NCBI Taxonomy" id="1399968"/>
    <lineage>
        <taxon>Bacteria</taxon>
        <taxon>Pseudomonadati</taxon>
        <taxon>Pseudomonadota</taxon>
        <taxon>Betaproteobacteria</taxon>
        <taxon>Burkholderiales</taxon>
        <taxon>Burkholderiaceae</taxon>
        <taxon>Paraburkholderia</taxon>
    </lineage>
</organism>
<keyword evidence="3" id="KW-1185">Reference proteome</keyword>
<dbReference type="Proteomes" id="UP000075613">
    <property type="component" value="Unassembled WGS sequence"/>
</dbReference>
<dbReference type="EMBL" id="LRBG01000022">
    <property type="protein sequence ID" value="KXU86454.1"/>
    <property type="molecule type" value="Genomic_DNA"/>
</dbReference>
<keyword evidence="1" id="KW-0812">Transmembrane</keyword>
<dbReference type="RefSeq" id="WP_062129744.1">
    <property type="nucleotide sequence ID" value="NZ_LRBG01000022.1"/>
</dbReference>
<keyword evidence="1" id="KW-0472">Membrane</keyword>
<reference evidence="2 3" key="1">
    <citation type="journal article" date="2015" name="Int. J. Syst. Evol. Microbiol.">
        <title>Burkholderia monticola sp. nov., isolated from mountain soil.</title>
        <authorList>
            <person name="Baek I."/>
            <person name="Seo B."/>
            <person name="Lee I."/>
            <person name="Yi H."/>
            <person name="Chun J."/>
        </authorList>
    </citation>
    <scope>NUCLEOTIDE SEQUENCE [LARGE SCALE GENOMIC DNA]</scope>
    <source>
        <strain evidence="2 3">JC2948</strain>
    </source>
</reference>
<feature type="transmembrane region" description="Helical" evidence="1">
    <location>
        <begin position="20"/>
        <end position="39"/>
    </location>
</feature>
<name>A0A149PN66_9BURK</name>
<sequence>MLARDRGSVVRDRASADVEFSGSSRIALVIVAVGAYLLVSRVEHAALIRAMPGAIYLFSRTGATTLAAVGEALNTVRFQAVY</sequence>
<keyword evidence="1" id="KW-1133">Transmembrane helix</keyword>